<evidence type="ECO:0000313" key="1">
    <source>
        <dbReference type="EMBL" id="MCD1116217.1"/>
    </source>
</evidence>
<protein>
    <submittedName>
        <fullName evidence="1">Uncharacterized protein</fullName>
    </submittedName>
</protein>
<comment type="caution">
    <text evidence="1">The sequence shown here is derived from an EMBL/GenBank/DDBJ whole genome shotgun (WGS) entry which is preliminary data.</text>
</comment>
<accession>A0A9Q3YWP7</accession>
<keyword evidence="2" id="KW-1185">Reference proteome</keyword>
<dbReference type="RefSeq" id="WP_230667505.1">
    <property type="nucleotide sequence ID" value="NZ_JAJNAY010000001.1"/>
</dbReference>
<dbReference type="Proteomes" id="UP001108025">
    <property type="component" value="Unassembled WGS sequence"/>
</dbReference>
<dbReference type="AlphaFoldDB" id="A0A9Q3YWP7"/>
<proteinExistence type="predicted"/>
<organism evidence="1 2">
    <name type="scientific">Chryseobacterium turcicum</name>
    <dbReference type="NCBI Taxonomy" id="2898076"/>
    <lineage>
        <taxon>Bacteria</taxon>
        <taxon>Pseudomonadati</taxon>
        <taxon>Bacteroidota</taxon>
        <taxon>Flavobacteriia</taxon>
        <taxon>Flavobacteriales</taxon>
        <taxon>Weeksellaceae</taxon>
        <taxon>Chryseobacterium group</taxon>
        <taxon>Chryseobacterium</taxon>
    </lineage>
</organism>
<reference evidence="1" key="1">
    <citation type="submission" date="2021-11" db="EMBL/GenBank/DDBJ databases">
        <title>Description of novel Chryseobacterium species.</title>
        <authorList>
            <person name="Saticioglu I.B."/>
            <person name="Ay H."/>
            <person name="Altun S."/>
            <person name="Duman M."/>
        </authorList>
    </citation>
    <scope>NUCLEOTIDE SEQUENCE</scope>
    <source>
        <strain evidence="1">C-17</strain>
    </source>
</reference>
<dbReference type="EMBL" id="JAJNAY010000001">
    <property type="protein sequence ID" value="MCD1116217.1"/>
    <property type="molecule type" value="Genomic_DNA"/>
</dbReference>
<sequence length="53" mass="6005">MAQSNVEKLFTQFLKETVNINGLELYKVDKTSGQAIKFEYDGKNNPIKLTPCP</sequence>
<gene>
    <name evidence="1" type="ORF">LO744_05030</name>
</gene>
<name>A0A9Q3YWP7_9FLAO</name>
<evidence type="ECO:0000313" key="2">
    <source>
        <dbReference type="Proteomes" id="UP001108025"/>
    </source>
</evidence>